<name>A0A0F0KSB3_9MICO</name>
<dbReference type="EMBL" id="JYIV01000022">
    <property type="protein sequence ID" value="KJL23787.1"/>
    <property type="molecule type" value="Genomic_DNA"/>
</dbReference>
<dbReference type="Proteomes" id="UP000033725">
    <property type="component" value="Unassembled WGS sequence"/>
</dbReference>
<accession>A0A0F0KSB3</accession>
<evidence type="ECO:0000256" key="1">
    <source>
        <dbReference type="SAM" id="MobiDB-lite"/>
    </source>
</evidence>
<organism evidence="2 3">
    <name type="scientific">Microbacterium oxydans</name>
    <dbReference type="NCBI Taxonomy" id="82380"/>
    <lineage>
        <taxon>Bacteria</taxon>
        <taxon>Bacillati</taxon>
        <taxon>Actinomycetota</taxon>
        <taxon>Actinomycetes</taxon>
        <taxon>Micrococcales</taxon>
        <taxon>Microbacteriaceae</taxon>
        <taxon>Microbacterium</taxon>
    </lineage>
</organism>
<feature type="compositionally biased region" description="Acidic residues" evidence="1">
    <location>
        <begin position="133"/>
        <end position="150"/>
    </location>
</feature>
<comment type="caution">
    <text evidence="2">The sequence shown here is derived from an EMBL/GenBank/DDBJ whole genome shotgun (WGS) entry which is preliminary data.</text>
</comment>
<dbReference type="RefSeq" id="WP_045263244.1">
    <property type="nucleotide sequence ID" value="NZ_JYIV01000022.1"/>
</dbReference>
<evidence type="ECO:0000313" key="3">
    <source>
        <dbReference type="Proteomes" id="UP000033725"/>
    </source>
</evidence>
<sequence length="150" mass="16390">MIKYPALELLSPEVMEVRAMRMDVDEPHLNWLVGYAPERDEDDLGRVVFGTVHAGAEGGVGEVTVACLMAVSAEDDPGEEFKDLLVQSRALETLWDTARMAFRAAISATEFEVSLPAKAPEPEVSQLVRSTQDDAESEVESDVVGEPLNE</sequence>
<dbReference type="OrthoDB" id="5125587at2"/>
<reference evidence="2 3" key="1">
    <citation type="submission" date="2015-02" db="EMBL/GenBank/DDBJ databases">
        <title>Draft genome sequences of ten Microbacterium spp. with emphasis on heavy metal contaminated environments.</title>
        <authorList>
            <person name="Corretto E."/>
        </authorList>
    </citation>
    <scope>NUCLEOTIDE SEQUENCE [LARGE SCALE GENOMIC DNA]</scope>
    <source>
        <strain evidence="2 3">BEL163</strain>
    </source>
</reference>
<protein>
    <submittedName>
        <fullName evidence="2">Uncharacterized protein</fullName>
    </submittedName>
</protein>
<dbReference type="PATRIC" id="fig|82380.10.peg.1330"/>
<proteinExistence type="predicted"/>
<gene>
    <name evidence="2" type="ORF">RN51_01322</name>
</gene>
<feature type="region of interest" description="Disordered" evidence="1">
    <location>
        <begin position="117"/>
        <end position="150"/>
    </location>
</feature>
<dbReference type="AlphaFoldDB" id="A0A0F0KSB3"/>
<evidence type="ECO:0000313" key="2">
    <source>
        <dbReference type="EMBL" id="KJL23787.1"/>
    </source>
</evidence>